<dbReference type="CDD" id="cd00067">
    <property type="entry name" value="GAL4"/>
    <property type="match status" value="1"/>
</dbReference>
<dbReference type="InterPro" id="IPR036864">
    <property type="entry name" value="Zn2-C6_fun-type_DNA-bd_sf"/>
</dbReference>
<feature type="compositionally biased region" description="Polar residues" evidence="7">
    <location>
        <begin position="148"/>
        <end position="159"/>
    </location>
</feature>
<accession>A0A9W9NTL0</accession>
<dbReference type="GO" id="GO:0003677">
    <property type="term" value="F:DNA binding"/>
    <property type="evidence" value="ECO:0007669"/>
    <property type="project" value="UniProtKB-KW"/>
</dbReference>
<dbReference type="Proteomes" id="UP001147733">
    <property type="component" value="Unassembled WGS sequence"/>
</dbReference>
<dbReference type="Gene3D" id="4.10.240.10">
    <property type="entry name" value="Zn(2)-C6 fungal-type DNA-binding domain"/>
    <property type="match status" value="1"/>
</dbReference>
<feature type="compositionally biased region" description="Polar residues" evidence="7">
    <location>
        <begin position="110"/>
        <end position="119"/>
    </location>
</feature>
<dbReference type="CDD" id="cd12148">
    <property type="entry name" value="fungal_TF_MHR"/>
    <property type="match status" value="1"/>
</dbReference>
<dbReference type="OrthoDB" id="424974at2759"/>
<feature type="domain" description="Zn(2)-C6 fungal-type" evidence="8">
    <location>
        <begin position="12"/>
        <end position="41"/>
    </location>
</feature>
<evidence type="ECO:0000313" key="10">
    <source>
        <dbReference type="Proteomes" id="UP001147733"/>
    </source>
</evidence>
<evidence type="ECO:0000256" key="7">
    <source>
        <dbReference type="SAM" id="MobiDB-lite"/>
    </source>
</evidence>
<evidence type="ECO:0000256" key="2">
    <source>
        <dbReference type="ARBA" id="ARBA00022723"/>
    </source>
</evidence>
<gene>
    <name evidence="9" type="ORF">N7469_008256</name>
</gene>
<proteinExistence type="predicted"/>
<sequence length="657" mass="74431">MESIRRYNVERSCLRCHERKVKCDKNSPCNRCVNLGETCQYPGPRKGKRRAPKTSVTDVVSRLEQLERSIATLAGSSSTSQTRSQQQLPLPRAAPLSVPTSASIHDHIHTPNNRSPGESNRSHGVLVRDGAYIDEPFLSRVLEKEQELQSAIGTPSTETSDPRKPPPLKVDGIITNPLLTQMDFKSLYPGRYQATLLWQTFLARVEPVIKVLHIPTTQPRIFAAISRPDSARPEVHCLLFSILFSATTALLSDDPTNEQIRMDLRRYQQGMELSIYNSSFLDSPTLSSIQAMTIYLTCLRYSNSGRAGFTLRGLAIRAAQSIGLHRDGENFKLSPLECELRRRVWWSLFCTDARMAEDHGILAAEHEYNGDTKFPSNIDDQNISETSTEPVQSKQYWTEMSFNLIITEVHKMWVPMTRSVNTSSDKDQPSQILKEMKERLHTRFIQYAHTDIPIQRHGAILVQVLTSKAEVHIYQKALQKQGTDCSAIDPNAATELLSLALKALDLGLELYTDELLRGFRWLTSTYSQLHLLTYILWYLCVYPNSSYSEHAWHSVNRHFDLVDNDPSWPDPGPKWPMLKQLRAKALRVRHSQIISGSGSGSAESLADGDYAGQVEMNDSARDELLDMYNWDLNWLEFPDWNFLAQSSIMGQYGTGQS</sequence>
<dbReference type="GO" id="GO:0006351">
    <property type="term" value="P:DNA-templated transcription"/>
    <property type="evidence" value="ECO:0007669"/>
    <property type="project" value="InterPro"/>
</dbReference>
<dbReference type="InterPro" id="IPR001138">
    <property type="entry name" value="Zn2Cys6_DnaBD"/>
</dbReference>
<keyword evidence="4" id="KW-0238">DNA-binding</keyword>
<keyword evidence="10" id="KW-1185">Reference proteome</keyword>
<dbReference type="GO" id="GO:0005634">
    <property type="term" value="C:nucleus"/>
    <property type="evidence" value="ECO:0007669"/>
    <property type="project" value="UniProtKB-SubCell"/>
</dbReference>
<dbReference type="PROSITE" id="PS00463">
    <property type="entry name" value="ZN2_CY6_FUNGAL_1"/>
    <property type="match status" value="1"/>
</dbReference>
<dbReference type="SMART" id="SM00906">
    <property type="entry name" value="Fungal_trans"/>
    <property type="match status" value="1"/>
</dbReference>
<keyword evidence="6" id="KW-0539">Nucleus</keyword>
<dbReference type="Pfam" id="PF04082">
    <property type="entry name" value="Fungal_trans"/>
    <property type="match status" value="1"/>
</dbReference>
<dbReference type="InterPro" id="IPR007219">
    <property type="entry name" value="XnlR_reg_dom"/>
</dbReference>
<dbReference type="AlphaFoldDB" id="A0A9W9NTL0"/>
<evidence type="ECO:0000313" key="9">
    <source>
        <dbReference type="EMBL" id="KAJ5224753.1"/>
    </source>
</evidence>
<dbReference type="GO" id="GO:0000981">
    <property type="term" value="F:DNA-binding transcription factor activity, RNA polymerase II-specific"/>
    <property type="evidence" value="ECO:0007669"/>
    <property type="project" value="InterPro"/>
</dbReference>
<evidence type="ECO:0000259" key="8">
    <source>
        <dbReference type="PROSITE" id="PS50048"/>
    </source>
</evidence>
<evidence type="ECO:0000256" key="3">
    <source>
        <dbReference type="ARBA" id="ARBA00023015"/>
    </source>
</evidence>
<evidence type="ECO:0000256" key="1">
    <source>
        <dbReference type="ARBA" id="ARBA00004123"/>
    </source>
</evidence>
<evidence type="ECO:0000256" key="4">
    <source>
        <dbReference type="ARBA" id="ARBA00023125"/>
    </source>
</evidence>
<dbReference type="PROSITE" id="PS50048">
    <property type="entry name" value="ZN2_CY6_FUNGAL_2"/>
    <property type="match status" value="1"/>
</dbReference>
<comment type="caution">
    <text evidence="9">The sequence shown here is derived from an EMBL/GenBank/DDBJ whole genome shotgun (WGS) entry which is preliminary data.</text>
</comment>
<dbReference type="Pfam" id="PF00172">
    <property type="entry name" value="Zn_clus"/>
    <property type="match status" value="1"/>
</dbReference>
<dbReference type="SMART" id="SM00066">
    <property type="entry name" value="GAL4"/>
    <property type="match status" value="1"/>
</dbReference>
<protein>
    <recommendedName>
        <fullName evidence="8">Zn(2)-C6 fungal-type domain-containing protein</fullName>
    </recommendedName>
</protein>
<dbReference type="RefSeq" id="XP_056498725.1">
    <property type="nucleotide sequence ID" value="XM_056647174.1"/>
</dbReference>
<dbReference type="PANTHER" id="PTHR31001:SF57">
    <property type="entry name" value="ZN(II)2CYS6 TRANSCRIPTION FACTOR (EUROFUNG)"/>
    <property type="match status" value="1"/>
</dbReference>
<evidence type="ECO:0000256" key="6">
    <source>
        <dbReference type="ARBA" id="ARBA00023242"/>
    </source>
</evidence>
<dbReference type="GeneID" id="81386341"/>
<dbReference type="PANTHER" id="PTHR31001">
    <property type="entry name" value="UNCHARACTERIZED TRANSCRIPTIONAL REGULATORY PROTEIN"/>
    <property type="match status" value="1"/>
</dbReference>
<keyword evidence="5" id="KW-0804">Transcription</keyword>
<feature type="region of interest" description="Disordered" evidence="7">
    <location>
        <begin position="72"/>
        <end position="123"/>
    </location>
</feature>
<feature type="region of interest" description="Disordered" evidence="7">
    <location>
        <begin position="144"/>
        <end position="169"/>
    </location>
</feature>
<keyword evidence="3" id="KW-0805">Transcription regulation</keyword>
<dbReference type="GO" id="GO:0008270">
    <property type="term" value="F:zinc ion binding"/>
    <property type="evidence" value="ECO:0007669"/>
    <property type="project" value="InterPro"/>
</dbReference>
<name>A0A9W9NTL0_PENCI</name>
<keyword evidence="2" id="KW-0479">Metal-binding</keyword>
<feature type="compositionally biased region" description="Low complexity" evidence="7">
    <location>
        <begin position="76"/>
        <end position="91"/>
    </location>
</feature>
<comment type="subcellular location">
    <subcellularLocation>
        <location evidence="1">Nucleus</location>
    </subcellularLocation>
</comment>
<evidence type="ECO:0000256" key="5">
    <source>
        <dbReference type="ARBA" id="ARBA00023163"/>
    </source>
</evidence>
<reference evidence="9" key="2">
    <citation type="journal article" date="2023" name="IMA Fungus">
        <title>Comparative genomic study of the Penicillium genus elucidates a diverse pangenome and 15 lateral gene transfer events.</title>
        <authorList>
            <person name="Petersen C."/>
            <person name="Sorensen T."/>
            <person name="Nielsen M.R."/>
            <person name="Sondergaard T.E."/>
            <person name="Sorensen J.L."/>
            <person name="Fitzpatrick D.A."/>
            <person name="Frisvad J.C."/>
            <person name="Nielsen K.L."/>
        </authorList>
    </citation>
    <scope>NUCLEOTIDE SEQUENCE</scope>
    <source>
        <strain evidence="9">IBT 23319</strain>
    </source>
</reference>
<dbReference type="SUPFAM" id="SSF57701">
    <property type="entry name" value="Zn2/Cys6 DNA-binding domain"/>
    <property type="match status" value="1"/>
</dbReference>
<dbReference type="EMBL" id="JAPQKT010000007">
    <property type="protein sequence ID" value="KAJ5224753.1"/>
    <property type="molecule type" value="Genomic_DNA"/>
</dbReference>
<reference evidence="9" key="1">
    <citation type="submission" date="2022-11" db="EMBL/GenBank/DDBJ databases">
        <authorList>
            <person name="Petersen C."/>
        </authorList>
    </citation>
    <scope>NUCLEOTIDE SEQUENCE</scope>
    <source>
        <strain evidence="9">IBT 23319</strain>
    </source>
</reference>
<organism evidence="9 10">
    <name type="scientific">Penicillium citrinum</name>
    <dbReference type="NCBI Taxonomy" id="5077"/>
    <lineage>
        <taxon>Eukaryota</taxon>
        <taxon>Fungi</taxon>
        <taxon>Dikarya</taxon>
        <taxon>Ascomycota</taxon>
        <taxon>Pezizomycotina</taxon>
        <taxon>Eurotiomycetes</taxon>
        <taxon>Eurotiomycetidae</taxon>
        <taxon>Eurotiales</taxon>
        <taxon>Aspergillaceae</taxon>
        <taxon>Penicillium</taxon>
    </lineage>
</organism>
<dbReference type="InterPro" id="IPR050613">
    <property type="entry name" value="Sec_Metabolite_Reg"/>
</dbReference>